<evidence type="ECO:0000313" key="11">
    <source>
        <dbReference type="EMBL" id="MCS0810331.1"/>
    </source>
</evidence>
<dbReference type="GO" id="GO:0016301">
    <property type="term" value="F:kinase activity"/>
    <property type="evidence" value="ECO:0007669"/>
    <property type="project" value="UniProtKB-KW"/>
</dbReference>
<dbReference type="Gene3D" id="1.10.287.130">
    <property type="match status" value="1"/>
</dbReference>
<evidence type="ECO:0000256" key="4">
    <source>
        <dbReference type="ARBA" id="ARBA00022475"/>
    </source>
</evidence>
<evidence type="ECO:0000256" key="1">
    <source>
        <dbReference type="ARBA" id="ARBA00000085"/>
    </source>
</evidence>
<dbReference type="PROSITE" id="PS50109">
    <property type="entry name" value="HIS_KIN"/>
    <property type="match status" value="1"/>
</dbReference>
<dbReference type="InterPro" id="IPR000014">
    <property type="entry name" value="PAS"/>
</dbReference>
<keyword evidence="9" id="KW-0843">Virulence</keyword>
<dbReference type="EC" id="2.7.13.3" evidence="3"/>
<proteinExistence type="predicted"/>
<dbReference type="InterPro" id="IPR004358">
    <property type="entry name" value="Sig_transdc_His_kin-like_C"/>
</dbReference>
<evidence type="ECO:0000313" key="12">
    <source>
        <dbReference type="Proteomes" id="UP001206126"/>
    </source>
</evidence>
<organism evidence="11 12">
    <name type="scientific">Massilia agilis</name>
    <dbReference type="NCBI Taxonomy" id="1811226"/>
    <lineage>
        <taxon>Bacteria</taxon>
        <taxon>Pseudomonadati</taxon>
        <taxon>Pseudomonadota</taxon>
        <taxon>Betaproteobacteria</taxon>
        <taxon>Burkholderiales</taxon>
        <taxon>Oxalobacteraceae</taxon>
        <taxon>Telluria group</taxon>
        <taxon>Massilia</taxon>
    </lineage>
</organism>
<keyword evidence="4" id="KW-0472">Membrane</keyword>
<evidence type="ECO:0000256" key="9">
    <source>
        <dbReference type="ARBA" id="ARBA00023026"/>
    </source>
</evidence>
<evidence type="ECO:0000256" key="8">
    <source>
        <dbReference type="ARBA" id="ARBA00023012"/>
    </source>
</evidence>
<dbReference type="EMBL" id="JANUHB010000006">
    <property type="protein sequence ID" value="MCS0810331.1"/>
    <property type="molecule type" value="Genomic_DNA"/>
</dbReference>
<evidence type="ECO:0000259" key="10">
    <source>
        <dbReference type="PROSITE" id="PS50109"/>
    </source>
</evidence>
<evidence type="ECO:0000256" key="3">
    <source>
        <dbReference type="ARBA" id="ARBA00012438"/>
    </source>
</evidence>
<keyword evidence="5" id="KW-0597">Phosphoprotein</keyword>
<dbReference type="CDD" id="cd00082">
    <property type="entry name" value="HisKA"/>
    <property type="match status" value="1"/>
</dbReference>
<dbReference type="Gene3D" id="3.30.565.10">
    <property type="entry name" value="Histidine kinase-like ATPase, C-terminal domain"/>
    <property type="match status" value="1"/>
</dbReference>
<dbReference type="InterPro" id="IPR050980">
    <property type="entry name" value="2C_sensor_his_kinase"/>
</dbReference>
<comment type="caution">
    <text evidence="11">The sequence shown here is derived from an EMBL/GenBank/DDBJ whole genome shotgun (WGS) entry which is preliminary data.</text>
</comment>
<keyword evidence="7 11" id="KW-0418">Kinase</keyword>
<dbReference type="Proteomes" id="UP001206126">
    <property type="component" value="Unassembled WGS sequence"/>
</dbReference>
<dbReference type="InterPro" id="IPR003594">
    <property type="entry name" value="HATPase_dom"/>
</dbReference>
<keyword evidence="4" id="KW-1003">Cell membrane</keyword>
<evidence type="ECO:0000256" key="2">
    <source>
        <dbReference type="ARBA" id="ARBA00004651"/>
    </source>
</evidence>
<sequence>MDRSACSNGSGPAALKTPGAADAFRAIAEIAGDIAFIVNCPSGDLRYISPSVEQLLGHSPAALKQQLACPTQDGPLRALCAGLPQRLARYAAGDTSRLRLVREWEVPAASGQAVPVEVISTLILDADGAPLALAGMIRDQSPRRALAAEQKRFASMLNHEFRTPLSTIDGAIQRLEATSGNADEATRQRYRKIGAAVDRLIGMLDEYLSPDRMAALGRSKPPAGIAPRQLLDEAAQLLRSAGRPVRIQADALPATLRGDPQGLRLAVKVLVDNALAFSPAGSEVALFGQAVANGTELAVADQGAGVPAGDAARIFDKGFRGSNAAGIPGNGLGLYMARSVLEVHGGTIELVESPFGGAMFKIWLPTPVERGKVVDSQEPNRDNR</sequence>
<accession>A0ABT2DG78</accession>
<dbReference type="InterPro" id="IPR005467">
    <property type="entry name" value="His_kinase_dom"/>
</dbReference>
<dbReference type="PANTHER" id="PTHR44936">
    <property type="entry name" value="SENSOR PROTEIN CREC"/>
    <property type="match status" value="1"/>
</dbReference>
<name>A0ABT2DG78_9BURK</name>
<comment type="subcellular location">
    <subcellularLocation>
        <location evidence="2">Cell membrane</location>
        <topology evidence="2">Multi-pass membrane protein</topology>
    </subcellularLocation>
</comment>
<dbReference type="Gene3D" id="3.30.450.20">
    <property type="entry name" value="PAS domain"/>
    <property type="match status" value="1"/>
</dbReference>
<dbReference type="SUPFAM" id="SSF55874">
    <property type="entry name" value="ATPase domain of HSP90 chaperone/DNA topoisomerase II/histidine kinase"/>
    <property type="match status" value="1"/>
</dbReference>
<keyword evidence="6" id="KW-0808">Transferase</keyword>
<dbReference type="Pfam" id="PF00512">
    <property type="entry name" value="HisKA"/>
    <property type="match status" value="1"/>
</dbReference>
<comment type="catalytic activity">
    <reaction evidence="1">
        <text>ATP + protein L-histidine = ADP + protein N-phospho-L-histidine.</text>
        <dbReference type="EC" id="2.7.13.3"/>
    </reaction>
</comment>
<dbReference type="SUPFAM" id="SSF47384">
    <property type="entry name" value="Homodimeric domain of signal transducing histidine kinase"/>
    <property type="match status" value="1"/>
</dbReference>
<dbReference type="InterPro" id="IPR036097">
    <property type="entry name" value="HisK_dim/P_sf"/>
</dbReference>
<dbReference type="SMART" id="SM00387">
    <property type="entry name" value="HATPase_c"/>
    <property type="match status" value="1"/>
</dbReference>
<keyword evidence="8" id="KW-0902">Two-component regulatory system</keyword>
<dbReference type="InterPro" id="IPR035965">
    <property type="entry name" value="PAS-like_dom_sf"/>
</dbReference>
<dbReference type="RefSeq" id="WP_258824160.1">
    <property type="nucleotide sequence ID" value="NZ_JANUHB010000006.1"/>
</dbReference>
<feature type="domain" description="Histidine kinase" evidence="10">
    <location>
        <begin position="156"/>
        <end position="368"/>
    </location>
</feature>
<protein>
    <recommendedName>
        <fullName evidence="3">histidine kinase</fullName>
        <ecNumber evidence="3">2.7.13.3</ecNumber>
    </recommendedName>
</protein>
<evidence type="ECO:0000256" key="5">
    <source>
        <dbReference type="ARBA" id="ARBA00022553"/>
    </source>
</evidence>
<dbReference type="SMART" id="SM00388">
    <property type="entry name" value="HisKA"/>
    <property type="match status" value="1"/>
</dbReference>
<gene>
    <name evidence="11" type="ORF">NX774_20605</name>
</gene>
<reference evidence="11 12" key="1">
    <citation type="submission" date="2022-08" db="EMBL/GenBank/DDBJ databases">
        <title>Reclassification of Massilia species as members of the genera Telluria, Duganella, Pseudoduganella, Mokoshia gen. nov. and Zemynaea gen. nov. using orthogonal and non-orthogonal genome-based approaches.</title>
        <authorList>
            <person name="Bowman J.P."/>
        </authorList>
    </citation>
    <scope>NUCLEOTIDE SEQUENCE [LARGE SCALE GENOMIC DNA]</scope>
    <source>
        <strain evidence="11 12">JCM 31605</strain>
    </source>
</reference>
<dbReference type="SUPFAM" id="SSF55785">
    <property type="entry name" value="PYP-like sensor domain (PAS domain)"/>
    <property type="match status" value="1"/>
</dbReference>
<dbReference type="PRINTS" id="PR00344">
    <property type="entry name" value="BCTRLSENSOR"/>
</dbReference>
<dbReference type="CDD" id="cd00130">
    <property type="entry name" value="PAS"/>
    <property type="match status" value="1"/>
</dbReference>
<dbReference type="PANTHER" id="PTHR44936:SF9">
    <property type="entry name" value="SENSOR PROTEIN CREC"/>
    <property type="match status" value="1"/>
</dbReference>
<dbReference type="InterPro" id="IPR036890">
    <property type="entry name" value="HATPase_C_sf"/>
</dbReference>
<evidence type="ECO:0000256" key="7">
    <source>
        <dbReference type="ARBA" id="ARBA00022777"/>
    </source>
</evidence>
<dbReference type="Pfam" id="PF02518">
    <property type="entry name" value="HATPase_c"/>
    <property type="match status" value="1"/>
</dbReference>
<dbReference type="InterPro" id="IPR003661">
    <property type="entry name" value="HisK_dim/P_dom"/>
</dbReference>
<keyword evidence="12" id="KW-1185">Reference proteome</keyword>
<evidence type="ECO:0000256" key="6">
    <source>
        <dbReference type="ARBA" id="ARBA00022679"/>
    </source>
</evidence>
<dbReference type="CDD" id="cd00075">
    <property type="entry name" value="HATPase"/>
    <property type="match status" value="1"/>
</dbReference>